<dbReference type="EMBL" id="LJYW01000001">
    <property type="protein sequence ID" value="KPL51075.1"/>
    <property type="molecule type" value="Genomic_DNA"/>
</dbReference>
<feature type="transmembrane region" description="Helical" evidence="1">
    <location>
        <begin position="99"/>
        <end position="117"/>
    </location>
</feature>
<evidence type="ECO:0000313" key="2">
    <source>
        <dbReference type="EMBL" id="KPL51075.1"/>
    </source>
</evidence>
<proteinExistence type="predicted"/>
<dbReference type="AlphaFoldDB" id="A0A0P6VGG6"/>
<accession>A0A0P6VGG6</accession>
<evidence type="ECO:0008006" key="4">
    <source>
        <dbReference type="Google" id="ProtNLM"/>
    </source>
</evidence>
<comment type="caution">
    <text evidence="2">The sequence shown here is derived from an EMBL/GenBank/DDBJ whole genome shotgun (WGS) entry which is preliminary data.</text>
</comment>
<feature type="transmembrane region" description="Helical" evidence="1">
    <location>
        <begin position="73"/>
        <end position="92"/>
    </location>
</feature>
<evidence type="ECO:0000313" key="3">
    <source>
        <dbReference type="Proteomes" id="UP000048984"/>
    </source>
</evidence>
<dbReference type="Proteomes" id="UP000048984">
    <property type="component" value="Unassembled WGS sequence"/>
</dbReference>
<gene>
    <name evidence="2" type="ORF">ABB55_01600</name>
</gene>
<protein>
    <recommendedName>
        <fullName evidence="4">Branched-chain amino acid transport</fullName>
    </recommendedName>
</protein>
<keyword evidence="1" id="KW-0472">Membrane</keyword>
<keyword evidence="3" id="KW-1185">Reference proteome</keyword>
<dbReference type="RefSeq" id="WP_054357238.1">
    <property type="nucleotide sequence ID" value="NZ_LJYW01000001.1"/>
</dbReference>
<dbReference type="STRING" id="665126.ABB55_01600"/>
<name>A0A0P6VGG6_9HYPH</name>
<feature type="transmembrane region" description="Helical" evidence="1">
    <location>
        <begin position="49"/>
        <end position="67"/>
    </location>
</feature>
<keyword evidence="1" id="KW-1133">Transmembrane helix</keyword>
<reference evidence="2 3" key="1">
    <citation type="submission" date="2015-09" db="EMBL/GenBank/DDBJ databases">
        <authorList>
            <person name="Jackson K.R."/>
            <person name="Lunt B.L."/>
            <person name="Fisher J.N.B."/>
            <person name="Gardner A.V."/>
            <person name="Bailey M.E."/>
            <person name="Deus L.M."/>
            <person name="Earl A.S."/>
            <person name="Gibby P.D."/>
            <person name="Hartmann K.A."/>
            <person name="Liu J.E."/>
            <person name="Manci A.M."/>
            <person name="Nielsen D.A."/>
            <person name="Solomon M.B."/>
            <person name="Breakwell D.P."/>
            <person name="Burnett S.H."/>
            <person name="Grose J.H."/>
        </authorList>
    </citation>
    <scope>NUCLEOTIDE SEQUENCE [LARGE SCALE GENOMIC DNA]</scope>
    <source>
        <strain evidence="2 3">16</strain>
    </source>
</reference>
<organism evidence="2 3">
    <name type="scientific">Prosthecodimorpha hirschii</name>
    <dbReference type="NCBI Taxonomy" id="665126"/>
    <lineage>
        <taxon>Bacteria</taxon>
        <taxon>Pseudomonadati</taxon>
        <taxon>Pseudomonadota</taxon>
        <taxon>Alphaproteobacteria</taxon>
        <taxon>Hyphomicrobiales</taxon>
        <taxon>Ancalomicrobiaceae</taxon>
        <taxon>Prosthecodimorpha</taxon>
    </lineage>
</organism>
<sequence length="118" mass="11558">MNGPAFAHPGEIGLTAFVLLAGVAVIAGLRLAGIMIGSRLSASHPLFEWARAVAAAVIAAQVALLVGHPMGSVGVLPLGVRLGAVVAGFLAYHFTGRSVLAGVAVGDAVILAALAAGV</sequence>
<evidence type="ECO:0000256" key="1">
    <source>
        <dbReference type="SAM" id="Phobius"/>
    </source>
</evidence>
<keyword evidence="1" id="KW-0812">Transmembrane</keyword>
<feature type="transmembrane region" description="Helical" evidence="1">
    <location>
        <begin position="12"/>
        <end position="37"/>
    </location>
</feature>
<reference evidence="2 3" key="2">
    <citation type="submission" date="2015-10" db="EMBL/GenBank/DDBJ databases">
        <title>Draft Genome Sequence of Prosthecomicrobium hirschii ATCC 27832.</title>
        <authorList>
            <person name="Daniel J."/>
            <person name="Givan S.A."/>
            <person name="Brun Y.V."/>
            <person name="Brown P.J."/>
        </authorList>
    </citation>
    <scope>NUCLEOTIDE SEQUENCE [LARGE SCALE GENOMIC DNA]</scope>
    <source>
        <strain evidence="2 3">16</strain>
    </source>
</reference>